<evidence type="ECO:0000256" key="2">
    <source>
        <dbReference type="ARBA" id="ARBA00023043"/>
    </source>
</evidence>
<evidence type="ECO:0000256" key="3">
    <source>
        <dbReference type="PROSITE-ProRule" id="PRU00023"/>
    </source>
</evidence>
<feature type="repeat" description="ANK" evidence="3">
    <location>
        <begin position="77"/>
        <end position="109"/>
    </location>
</feature>
<accession>A0A7T2W1J9</accession>
<dbReference type="PANTHER" id="PTHR24189:SF50">
    <property type="entry name" value="ANKYRIN REPEAT AND SOCS BOX PROTEIN 2"/>
    <property type="match status" value="1"/>
</dbReference>
<keyword evidence="1" id="KW-0677">Repeat</keyword>
<dbReference type="Proteomes" id="UP000594778">
    <property type="component" value="Chromosome"/>
</dbReference>
<proteinExistence type="predicted"/>
<evidence type="ECO:0000256" key="1">
    <source>
        <dbReference type="ARBA" id="ARBA00022737"/>
    </source>
</evidence>
<dbReference type="InterPro" id="IPR036770">
    <property type="entry name" value="Ankyrin_rpt-contain_sf"/>
</dbReference>
<keyword evidence="2 3" id="KW-0040">ANK repeat</keyword>
<dbReference type="InterPro" id="IPR050745">
    <property type="entry name" value="Multifunctional_regulatory"/>
</dbReference>
<dbReference type="SUPFAM" id="SSF48403">
    <property type="entry name" value="Ankyrin repeat"/>
    <property type="match status" value="1"/>
</dbReference>
<dbReference type="Pfam" id="PF00023">
    <property type="entry name" value="Ank"/>
    <property type="match status" value="1"/>
</dbReference>
<sequence>MKNNTKIHSEMINAFVSDDFEAMKKLISSGLASVNSADPRRNCQTTPLMRAAMSDENNNFLRWLIEHGANVNQKDSANWTALHFSCEYKCKRNIEFLIQSGASVNEKNSTGATPLLRLLAQNTSENFEMAKILIINGADPFLKNNAGVSPKDINSDLIKILMNN</sequence>
<dbReference type="Pfam" id="PF12796">
    <property type="entry name" value="Ank_2"/>
    <property type="match status" value="1"/>
</dbReference>
<organism evidence="4 5">
    <name type="scientific">Delftia acidovorans</name>
    <name type="common">Pseudomonas acidovorans</name>
    <name type="synonym">Comamonas acidovorans</name>
    <dbReference type="NCBI Taxonomy" id="80866"/>
    <lineage>
        <taxon>Bacteria</taxon>
        <taxon>Pseudomonadati</taxon>
        <taxon>Pseudomonadota</taxon>
        <taxon>Betaproteobacteria</taxon>
        <taxon>Burkholderiales</taxon>
        <taxon>Comamonadaceae</taxon>
        <taxon>Delftia</taxon>
    </lineage>
</organism>
<dbReference type="PANTHER" id="PTHR24189">
    <property type="entry name" value="MYOTROPHIN"/>
    <property type="match status" value="1"/>
</dbReference>
<evidence type="ECO:0000313" key="5">
    <source>
        <dbReference type="Proteomes" id="UP000594778"/>
    </source>
</evidence>
<dbReference type="Gene3D" id="1.25.40.20">
    <property type="entry name" value="Ankyrin repeat-containing domain"/>
    <property type="match status" value="1"/>
</dbReference>
<dbReference type="AlphaFoldDB" id="A0A7T2W1J9"/>
<dbReference type="EMBL" id="CP065668">
    <property type="protein sequence ID" value="QPS09170.1"/>
    <property type="molecule type" value="Genomic_DNA"/>
</dbReference>
<evidence type="ECO:0000313" key="4">
    <source>
        <dbReference type="EMBL" id="QPS09170.1"/>
    </source>
</evidence>
<reference evidence="4 5" key="1">
    <citation type="submission" date="2020-12" db="EMBL/GenBank/DDBJ databases">
        <title>FDA dAtabase for Regulatory Grade micrObial Sequences (FDA-ARGOS): Supporting development and validation of Infectious Disease Dx tests.</title>
        <authorList>
            <person name="Sproer C."/>
            <person name="Gronow S."/>
            <person name="Severitt S."/>
            <person name="Schroder I."/>
            <person name="Tallon L."/>
            <person name="Sadzewicz L."/>
            <person name="Zhao X."/>
            <person name="Boylan J."/>
            <person name="Ott S."/>
            <person name="Bowen H."/>
            <person name="Vavikolanu K."/>
            <person name="Mehta A."/>
            <person name="Aluvathingal J."/>
            <person name="Nadendla S."/>
            <person name="Lowell S."/>
            <person name="Myers T."/>
            <person name="Yan Y."/>
            <person name="Sichtig H."/>
        </authorList>
    </citation>
    <scope>NUCLEOTIDE SEQUENCE [LARGE SCALE GENOMIC DNA]</scope>
    <source>
        <strain evidence="4 5">FDAARGOS_909</strain>
    </source>
</reference>
<dbReference type="PROSITE" id="PS50088">
    <property type="entry name" value="ANK_REPEAT"/>
    <property type="match status" value="2"/>
</dbReference>
<dbReference type="PROSITE" id="PS50297">
    <property type="entry name" value="ANK_REP_REGION"/>
    <property type="match status" value="1"/>
</dbReference>
<gene>
    <name evidence="4" type="ORF">I6G66_03735</name>
</gene>
<name>A0A7T2W1J9_DELAC</name>
<protein>
    <submittedName>
        <fullName evidence="4">Ankyrin repeat domain-containing protein</fullName>
    </submittedName>
</protein>
<dbReference type="SMART" id="SM00248">
    <property type="entry name" value="ANK"/>
    <property type="match status" value="3"/>
</dbReference>
<feature type="repeat" description="ANK" evidence="3">
    <location>
        <begin position="43"/>
        <end position="76"/>
    </location>
</feature>
<dbReference type="InterPro" id="IPR002110">
    <property type="entry name" value="Ankyrin_rpt"/>
</dbReference>
<dbReference type="RefSeq" id="WP_197956193.1">
    <property type="nucleotide sequence ID" value="NZ_CP065668.1"/>
</dbReference>